<protein>
    <recommendedName>
        <fullName evidence="4">HEAT repeat domain-containing protein</fullName>
    </recommendedName>
</protein>
<name>E3BGW9_9VIBR</name>
<dbReference type="InterPro" id="IPR011989">
    <property type="entry name" value="ARM-like"/>
</dbReference>
<dbReference type="RefSeq" id="WP_009600213.1">
    <property type="nucleotide sequence ID" value="NZ_AEIU01000051.1"/>
</dbReference>
<dbReference type="Proteomes" id="UP000002943">
    <property type="component" value="Unassembled WGS sequence"/>
</dbReference>
<proteinExistence type="predicted"/>
<dbReference type="AlphaFoldDB" id="E3BGW9"/>
<sequence>MKPIILLLALIFISTSAFMAFQQNNKWETSIDIPIKVIKENEELYSTSEMTNNSQAIQPATIHRYRVIITTTMGNAKTQLGEVVYRFNLALKPTNDHSGVYLGQAYGIQWGSNSFGGNRLKFLPFTVKFLDGSFEDVDLLGLDAAHPMTIINSIFTQFSYFLGHKTLQLADGKHRFHFVRKDAFTFEREWLGPVIEPKNYQVVKQQELWKLNHDTYGFPVTLAYTHTRTFDYQNQELTVIQQTNILPISDKTTINWSMNKYRTNTNQYLKELVTENTNKIGEVNEANFREQFKLYSDSPSLDNANNVGIYIVQQGINMVKNLIENGGLTDHQQSLLIFALERSQVPEGEYILSQLIEDDSLDEQNRLRAIMSISKMGEVNSAQALETLKTANNMGNQIISETALINIGILGSQSEALKTDVSIYLSEKLQSRESPYLTLISIDNLKDGSLDDQVSDYLQSENFDERMIAARVLSRNPEMQPLLNEQLLKDSNPNVVREILKVYLSEPGMQLFDSSYQDRLRKRIMEESLSTPTKEMLFEYLLAGSSNELEYRDVAENLYQEEGLSESTKEKLKRLLLQ</sequence>
<organism evidence="2 3">
    <name type="scientific">Vibrio caribbeanicus ATCC BAA-2122</name>
    <dbReference type="NCBI Taxonomy" id="796620"/>
    <lineage>
        <taxon>Bacteria</taxon>
        <taxon>Pseudomonadati</taxon>
        <taxon>Pseudomonadota</taxon>
        <taxon>Gammaproteobacteria</taxon>
        <taxon>Vibrionales</taxon>
        <taxon>Vibrionaceae</taxon>
        <taxon>Vibrio</taxon>
    </lineage>
</organism>
<dbReference type="EMBL" id="AEIU01000051">
    <property type="protein sequence ID" value="EFP97688.1"/>
    <property type="molecule type" value="Genomic_DNA"/>
</dbReference>
<feature type="signal peptide" evidence="1">
    <location>
        <begin position="1"/>
        <end position="19"/>
    </location>
</feature>
<dbReference type="Gene3D" id="1.25.10.10">
    <property type="entry name" value="Leucine-rich Repeat Variant"/>
    <property type="match status" value="1"/>
</dbReference>
<gene>
    <name evidence="2" type="ORF">VIBC2010_06109</name>
</gene>
<accession>E3BGW9</accession>
<evidence type="ECO:0000313" key="2">
    <source>
        <dbReference type="EMBL" id="EFP97688.1"/>
    </source>
</evidence>
<dbReference type="OrthoDB" id="5913251at2"/>
<reference evidence="2 3" key="1">
    <citation type="journal article" date="2012" name="Int. J. Syst. Evol. Microbiol.">
        <title>Vibrio caribbeanicus sp. nov., isolated from the marine sponge Scleritoderma cyanea.</title>
        <authorList>
            <person name="Hoffmann M."/>
            <person name="Monday S.R."/>
            <person name="Allard M.W."/>
            <person name="Strain E.A."/>
            <person name="Whittaker P."/>
            <person name="Naum M."/>
            <person name="McCarthy P.J."/>
            <person name="Lopez J.V."/>
            <person name="Fischer M."/>
            <person name="Brown E.W."/>
        </authorList>
    </citation>
    <scope>NUCLEOTIDE SEQUENCE [LARGE SCALE GENOMIC DNA]</scope>
    <source>
        <strain evidence="2 3">ATCC BAA-2122</strain>
    </source>
</reference>
<comment type="caution">
    <text evidence="2">The sequence shown here is derived from an EMBL/GenBank/DDBJ whole genome shotgun (WGS) entry which is preliminary data.</text>
</comment>
<keyword evidence="1" id="KW-0732">Signal</keyword>
<dbReference type="InterPro" id="IPR016024">
    <property type="entry name" value="ARM-type_fold"/>
</dbReference>
<dbReference type="eggNOG" id="ENOG503334V">
    <property type="taxonomic scope" value="Bacteria"/>
</dbReference>
<feature type="chain" id="PRO_5003167063" description="HEAT repeat domain-containing protein" evidence="1">
    <location>
        <begin position="20"/>
        <end position="578"/>
    </location>
</feature>
<evidence type="ECO:0008006" key="4">
    <source>
        <dbReference type="Google" id="ProtNLM"/>
    </source>
</evidence>
<dbReference type="STRING" id="796620.VIBC2010_06109"/>
<evidence type="ECO:0000256" key="1">
    <source>
        <dbReference type="SAM" id="SignalP"/>
    </source>
</evidence>
<keyword evidence="3" id="KW-1185">Reference proteome</keyword>
<dbReference type="SUPFAM" id="SSF48371">
    <property type="entry name" value="ARM repeat"/>
    <property type="match status" value="1"/>
</dbReference>
<evidence type="ECO:0000313" key="3">
    <source>
        <dbReference type="Proteomes" id="UP000002943"/>
    </source>
</evidence>